<dbReference type="GO" id="GO:0006355">
    <property type="term" value="P:regulation of DNA-templated transcription"/>
    <property type="evidence" value="ECO:0007669"/>
    <property type="project" value="InterPro"/>
</dbReference>
<dbReference type="Gene3D" id="1.10.1220.10">
    <property type="entry name" value="Met repressor-like"/>
    <property type="match status" value="1"/>
</dbReference>
<dbReference type="EMBL" id="AP019835">
    <property type="protein sequence ID" value="BBM50902.1"/>
    <property type="molecule type" value="Genomic_DNA"/>
</dbReference>
<dbReference type="InterPro" id="IPR007337">
    <property type="entry name" value="RelB/DinJ"/>
</dbReference>
<reference evidence="3 4" key="1">
    <citation type="submission" date="2019-07" db="EMBL/GenBank/DDBJ databases">
        <title>Complete Genome Sequence of Leptotrichia wadei Strain JMUB3934.</title>
        <authorList>
            <person name="Watanabe S."/>
            <person name="Cui L."/>
        </authorList>
    </citation>
    <scope>NUCLEOTIDE SEQUENCE [LARGE SCALE GENOMIC DNA]</scope>
    <source>
        <strain evidence="3 4">JMUB3934</strain>
    </source>
</reference>
<sequence>MAQAMINFRIDEKIKKEMEKICREMGMSMTTAFTIFATKVTKEKRIPFEITADPFYSESNMKYLEKVITDIESGKAKLVEHDLIEE</sequence>
<dbReference type="InterPro" id="IPR013321">
    <property type="entry name" value="Arc_rbn_hlx_hlx"/>
</dbReference>
<gene>
    <name evidence="3" type="ORF">JMUB3934_2218</name>
</gene>
<proteinExistence type="inferred from homology"/>
<organism evidence="3 4">
    <name type="scientific">Leptotrichia wadei</name>
    <dbReference type="NCBI Taxonomy" id="157687"/>
    <lineage>
        <taxon>Bacteria</taxon>
        <taxon>Fusobacteriati</taxon>
        <taxon>Fusobacteriota</taxon>
        <taxon>Fusobacteriia</taxon>
        <taxon>Fusobacteriales</taxon>
        <taxon>Leptotrichiaceae</taxon>
        <taxon>Leptotrichia</taxon>
    </lineage>
</organism>
<protein>
    <submittedName>
        <fullName evidence="3">Addiction module antitoxin</fullName>
    </submittedName>
</protein>
<dbReference type="RefSeq" id="WP_146964941.1">
    <property type="nucleotide sequence ID" value="NZ_AP019835.1"/>
</dbReference>
<evidence type="ECO:0000256" key="1">
    <source>
        <dbReference type="ARBA" id="ARBA00010562"/>
    </source>
</evidence>
<dbReference type="AlphaFoldDB" id="A0A510KGU7"/>
<dbReference type="PANTHER" id="PTHR38781">
    <property type="entry name" value="ANTITOXIN DINJ-RELATED"/>
    <property type="match status" value="1"/>
</dbReference>
<dbReference type="Proteomes" id="UP000321501">
    <property type="component" value="Chromosome"/>
</dbReference>
<dbReference type="GO" id="GO:0006351">
    <property type="term" value="P:DNA-templated transcription"/>
    <property type="evidence" value="ECO:0007669"/>
    <property type="project" value="TreeGrafter"/>
</dbReference>
<evidence type="ECO:0000313" key="4">
    <source>
        <dbReference type="Proteomes" id="UP000321501"/>
    </source>
</evidence>
<dbReference type="PANTHER" id="PTHR38781:SF1">
    <property type="entry name" value="ANTITOXIN DINJ-RELATED"/>
    <property type="match status" value="1"/>
</dbReference>
<dbReference type="Pfam" id="PF04221">
    <property type="entry name" value="RelB"/>
    <property type="match status" value="1"/>
</dbReference>
<keyword evidence="2" id="KW-1277">Toxin-antitoxin system</keyword>
<dbReference type="NCBIfam" id="TIGR02384">
    <property type="entry name" value="RelB_DinJ"/>
    <property type="match status" value="1"/>
</dbReference>
<accession>A0A510KGU7</accession>
<evidence type="ECO:0000256" key="2">
    <source>
        <dbReference type="ARBA" id="ARBA00022649"/>
    </source>
</evidence>
<evidence type="ECO:0000313" key="3">
    <source>
        <dbReference type="EMBL" id="BBM50902.1"/>
    </source>
</evidence>
<comment type="similarity">
    <text evidence="1">Belongs to the RelB/DinJ antitoxin family.</text>
</comment>
<name>A0A510KGU7_9FUSO</name>